<dbReference type="NCBIfam" id="TIGR01852">
    <property type="entry name" value="lipid_A_lpxA"/>
    <property type="match status" value="1"/>
</dbReference>
<evidence type="ECO:0000256" key="5">
    <source>
        <dbReference type="ARBA" id="ARBA00023315"/>
    </source>
</evidence>
<dbReference type="EMBL" id="JADIMW010000025">
    <property type="protein sequence ID" value="MBO8437773.1"/>
    <property type="molecule type" value="Genomic_DNA"/>
</dbReference>
<dbReference type="GO" id="GO:0009245">
    <property type="term" value="P:lipid A biosynthetic process"/>
    <property type="evidence" value="ECO:0007669"/>
    <property type="project" value="UniProtKB-KW"/>
</dbReference>
<evidence type="ECO:0000256" key="2">
    <source>
        <dbReference type="ARBA" id="ARBA00022556"/>
    </source>
</evidence>
<keyword evidence="3 7" id="KW-0808">Transferase</keyword>
<name>A0A9D9E3M2_9BACT</name>
<evidence type="ECO:0000259" key="6">
    <source>
        <dbReference type="Pfam" id="PF13720"/>
    </source>
</evidence>
<keyword evidence="5 7" id="KW-0012">Acyltransferase</keyword>
<dbReference type="AlphaFoldDB" id="A0A9D9E3M2"/>
<dbReference type="GO" id="GO:0008780">
    <property type="term" value="F:acyl-[acyl-carrier-protein]-UDP-N-acetylglucosamine O-acyltransferase activity"/>
    <property type="evidence" value="ECO:0007669"/>
    <property type="project" value="UniProtKB-EC"/>
</dbReference>
<dbReference type="InterPro" id="IPR001451">
    <property type="entry name" value="Hexapep"/>
</dbReference>
<feature type="domain" description="UDP N-acetylglucosamine O-acyltransferase C-terminal" evidence="6">
    <location>
        <begin position="174"/>
        <end position="255"/>
    </location>
</feature>
<reference evidence="7" key="2">
    <citation type="journal article" date="2021" name="PeerJ">
        <title>Extensive microbial diversity within the chicken gut microbiome revealed by metagenomics and culture.</title>
        <authorList>
            <person name="Gilroy R."/>
            <person name="Ravi A."/>
            <person name="Getino M."/>
            <person name="Pursley I."/>
            <person name="Horton D.L."/>
            <person name="Alikhan N.F."/>
            <person name="Baker D."/>
            <person name="Gharbi K."/>
            <person name="Hall N."/>
            <person name="Watson M."/>
            <person name="Adriaenssens E.M."/>
            <person name="Foster-Nyarko E."/>
            <person name="Jarju S."/>
            <person name="Secka A."/>
            <person name="Antonio M."/>
            <person name="Oren A."/>
            <person name="Chaudhuri R.R."/>
            <person name="La Ragione R."/>
            <person name="Hildebrand F."/>
            <person name="Pallen M.J."/>
        </authorList>
    </citation>
    <scope>NUCLEOTIDE SEQUENCE</scope>
    <source>
        <strain evidence="7">G3-4614</strain>
    </source>
</reference>
<evidence type="ECO:0000256" key="4">
    <source>
        <dbReference type="ARBA" id="ARBA00023098"/>
    </source>
</evidence>
<dbReference type="InterPro" id="IPR037157">
    <property type="entry name" value="Acetyltransf_C_sf"/>
</dbReference>
<keyword evidence="4" id="KW-0443">Lipid metabolism</keyword>
<dbReference type="NCBIfam" id="NF003657">
    <property type="entry name" value="PRK05289.1"/>
    <property type="match status" value="1"/>
</dbReference>
<accession>A0A9D9E3M2</accession>
<dbReference type="Pfam" id="PF00132">
    <property type="entry name" value="Hexapep"/>
    <property type="match status" value="2"/>
</dbReference>
<dbReference type="PANTHER" id="PTHR43480:SF1">
    <property type="entry name" value="ACYL-[ACYL-CARRIER-PROTEIN]--UDP-N-ACETYLGLUCOSAMINE O-ACYLTRANSFERASE, MITOCHONDRIAL-RELATED"/>
    <property type="match status" value="1"/>
</dbReference>
<evidence type="ECO:0000256" key="3">
    <source>
        <dbReference type="ARBA" id="ARBA00022679"/>
    </source>
</evidence>
<dbReference type="PIRSF" id="PIRSF000456">
    <property type="entry name" value="UDP-GlcNAc_acltr"/>
    <property type="match status" value="1"/>
</dbReference>
<dbReference type="EC" id="2.3.1.129" evidence="7"/>
<organism evidence="7 8">
    <name type="scientific">Candidatus Caccoplasma merdipullorum</name>
    <dbReference type="NCBI Taxonomy" id="2840718"/>
    <lineage>
        <taxon>Bacteria</taxon>
        <taxon>Pseudomonadati</taxon>
        <taxon>Bacteroidota</taxon>
        <taxon>Bacteroidia</taxon>
        <taxon>Bacteroidales</taxon>
        <taxon>Bacteroidaceae</taxon>
        <taxon>Bacteroidaceae incertae sedis</taxon>
        <taxon>Candidatus Caccoplasma</taxon>
    </lineage>
</organism>
<evidence type="ECO:0000256" key="1">
    <source>
        <dbReference type="ARBA" id="ARBA00022516"/>
    </source>
</evidence>
<keyword evidence="1" id="KW-0444">Lipid biosynthesis</keyword>
<dbReference type="Pfam" id="PF13720">
    <property type="entry name" value="Acetyltransf_11"/>
    <property type="match status" value="1"/>
</dbReference>
<evidence type="ECO:0000313" key="8">
    <source>
        <dbReference type="Proteomes" id="UP000823636"/>
    </source>
</evidence>
<dbReference type="GO" id="GO:0016020">
    <property type="term" value="C:membrane"/>
    <property type="evidence" value="ECO:0007669"/>
    <property type="project" value="GOC"/>
</dbReference>
<evidence type="ECO:0000313" key="7">
    <source>
        <dbReference type="EMBL" id="MBO8437773.1"/>
    </source>
</evidence>
<dbReference type="InterPro" id="IPR010137">
    <property type="entry name" value="Lipid_A_LpxA"/>
</dbReference>
<dbReference type="InterPro" id="IPR011004">
    <property type="entry name" value="Trimer_LpxA-like_sf"/>
</dbReference>
<keyword evidence="2" id="KW-0441">Lipid A biosynthesis</keyword>
<dbReference type="InterPro" id="IPR029098">
    <property type="entry name" value="Acetyltransf_C"/>
</dbReference>
<protein>
    <submittedName>
        <fullName evidence="7">Acyl-ACP--UDP-N-acetylglucosamine O-acyltransferase</fullName>
        <ecNumber evidence="7">2.3.1.129</ecNumber>
    </submittedName>
</protein>
<comment type="caution">
    <text evidence="7">The sequence shown here is derived from an EMBL/GenBank/DDBJ whole genome shotgun (WGS) entry which is preliminary data.</text>
</comment>
<dbReference type="SUPFAM" id="SSF51161">
    <property type="entry name" value="Trimeric LpxA-like enzymes"/>
    <property type="match status" value="1"/>
</dbReference>
<dbReference type="Proteomes" id="UP000823636">
    <property type="component" value="Unassembled WGS sequence"/>
</dbReference>
<proteinExistence type="predicted"/>
<gene>
    <name evidence="7" type="primary">lpxA</name>
    <name evidence="7" type="ORF">IAC54_02600</name>
</gene>
<dbReference type="Gene3D" id="2.160.10.10">
    <property type="entry name" value="Hexapeptide repeat proteins"/>
    <property type="match status" value="1"/>
</dbReference>
<sequence length="259" mass="28177">MISPLAYVDSSAELGKDVTVHPFAYIGKNVKIGDGCTIMPYASVLEGTVMGKNNSVYQGAIVGATPQDFNYVKGTKTYVYIGDDNAIREYVVIRRGTNTEGGTRIGNGSFLMKGTNVSHDAVIGDHCVIGNNSEITGCSCIEDYAIVASQVVIKPGVRVGQWAMVECVTVADKDIPPYIVAGGTPINYNGINAYIMNKHGFDKELITHIAMAYRQIYKGHTSLENAVRRIREVVRDSQEIRNIVNFINNTKVGIMATED</sequence>
<reference evidence="7" key="1">
    <citation type="submission" date="2020-10" db="EMBL/GenBank/DDBJ databases">
        <authorList>
            <person name="Gilroy R."/>
        </authorList>
    </citation>
    <scope>NUCLEOTIDE SEQUENCE</scope>
    <source>
        <strain evidence="7">G3-4614</strain>
    </source>
</reference>
<dbReference type="PANTHER" id="PTHR43480">
    <property type="entry name" value="ACYL-[ACYL-CARRIER-PROTEIN]--UDP-N-ACETYLGLUCOSAMINE O-ACYLTRANSFERASE"/>
    <property type="match status" value="1"/>
</dbReference>
<dbReference type="Gene3D" id="1.20.1180.10">
    <property type="entry name" value="Udp N-acetylglucosamine O-acyltransferase, C-terminal domain"/>
    <property type="match status" value="1"/>
</dbReference>